<dbReference type="EC" id="3.1.4.11" evidence="2"/>
<dbReference type="Gene3D" id="1.10.238.10">
    <property type="entry name" value="EF-hand"/>
    <property type="match status" value="1"/>
</dbReference>
<accession>B4DN84</accession>
<dbReference type="GO" id="GO:0004435">
    <property type="term" value="F:phosphatidylinositol-4,5-bisphosphate phospholipase C activity"/>
    <property type="evidence" value="ECO:0007669"/>
    <property type="project" value="UniProtKB-EC"/>
</dbReference>
<dbReference type="Gene3D" id="2.30.29.30">
    <property type="entry name" value="Pleckstrin-homology domain (PH domain)/Phosphotyrosine-binding domain (PTB)"/>
    <property type="match status" value="1"/>
</dbReference>
<keyword evidence="8" id="KW-0443">Lipid metabolism</keyword>
<comment type="catalytic activity">
    <reaction evidence="10">
        <text>a 1,2-diacyl-sn-glycero-3-phospho-(1D-myo-inositol-4,5-bisphosphate) + H2O = 1D-myo-inositol 1,4,5-trisphosphate + a 1,2-diacyl-sn-glycerol + H(+)</text>
        <dbReference type="Rhea" id="RHEA:33179"/>
        <dbReference type="ChEBI" id="CHEBI:15377"/>
        <dbReference type="ChEBI" id="CHEBI:15378"/>
        <dbReference type="ChEBI" id="CHEBI:17815"/>
        <dbReference type="ChEBI" id="CHEBI:58456"/>
        <dbReference type="ChEBI" id="CHEBI:203600"/>
        <dbReference type="EC" id="3.1.4.11"/>
    </reaction>
    <physiologicalReaction direction="left-to-right" evidence="10">
        <dbReference type="Rhea" id="RHEA:33180"/>
    </physiologicalReaction>
</comment>
<dbReference type="PROSITE" id="PS50222">
    <property type="entry name" value="EF_HAND_2"/>
    <property type="match status" value="1"/>
</dbReference>
<dbReference type="PROSITE" id="PS50003">
    <property type="entry name" value="PH_DOMAIN"/>
    <property type="match status" value="1"/>
</dbReference>
<dbReference type="InterPro" id="IPR001849">
    <property type="entry name" value="PH_domain"/>
</dbReference>
<evidence type="ECO:0000256" key="1">
    <source>
        <dbReference type="ARBA" id="ARBA00001913"/>
    </source>
</evidence>
<evidence type="ECO:0000259" key="13">
    <source>
        <dbReference type="PROSITE" id="PS50008"/>
    </source>
</evidence>
<keyword evidence="3" id="KW-0479">Metal-binding</keyword>
<dbReference type="SMART" id="SM00149">
    <property type="entry name" value="PLCYc"/>
    <property type="match status" value="1"/>
</dbReference>
<keyword evidence="5" id="KW-0378">Hydrolase</keyword>
<dbReference type="SMR" id="B4DN84"/>
<dbReference type="InterPro" id="IPR001711">
    <property type="entry name" value="PLipase_C_Pinositol-sp_Y"/>
</dbReference>
<name>B4DN84_HUMAN</name>
<organism evidence="15">
    <name type="scientific">Homo sapiens</name>
    <name type="common">Human</name>
    <dbReference type="NCBI Taxonomy" id="9606"/>
    <lineage>
        <taxon>Eukaryota</taxon>
        <taxon>Metazoa</taxon>
        <taxon>Chordata</taxon>
        <taxon>Craniata</taxon>
        <taxon>Vertebrata</taxon>
        <taxon>Euteleostomi</taxon>
        <taxon>Mammalia</taxon>
        <taxon>Eutheria</taxon>
        <taxon>Euarchontoglires</taxon>
        <taxon>Primates</taxon>
        <taxon>Haplorrhini</taxon>
        <taxon>Catarrhini</taxon>
        <taxon>Hominidae</taxon>
        <taxon>Homo</taxon>
    </lineage>
</organism>
<keyword evidence="9" id="KW-0807">Transducer</keyword>
<evidence type="ECO:0000256" key="9">
    <source>
        <dbReference type="ARBA" id="ARBA00023224"/>
    </source>
</evidence>
<dbReference type="InterPro" id="IPR002048">
    <property type="entry name" value="EF_hand_dom"/>
</dbReference>
<dbReference type="InterPro" id="IPR017946">
    <property type="entry name" value="PLC-like_Pdiesterase_TIM-brl"/>
</dbReference>
<feature type="domain" description="PI-PLC Y-box" evidence="13">
    <location>
        <begin position="143"/>
        <end position="188"/>
    </location>
</feature>
<comment type="cofactor">
    <cofactor evidence="1">
        <name>Ca(2+)</name>
        <dbReference type="ChEBI" id="CHEBI:29108"/>
    </cofactor>
</comment>
<dbReference type="PeptideAtlas" id="B4DN84"/>
<dbReference type="InterPro" id="IPR018247">
    <property type="entry name" value="EF_Hand_1_Ca_BS"/>
</dbReference>
<dbReference type="InterPro" id="IPR011993">
    <property type="entry name" value="PH-like_dom_sf"/>
</dbReference>
<reference evidence="15" key="1">
    <citation type="submission" date="2007-10" db="EMBL/GenBank/DDBJ databases">
        <title>NEDO human cDNA sequencing project focused on splicing variants.</title>
        <authorList>
            <person name="Wakamatsu A."/>
            <person name="Yamamoto J."/>
            <person name="Kimura K."/>
            <person name="Ishii S."/>
            <person name="Watanabe K."/>
            <person name="Sugiyama A."/>
            <person name="Murakawa K."/>
            <person name="Kaida T."/>
            <person name="Tsuchiya K."/>
            <person name="Fukuzumi Y."/>
            <person name="Kumagai A."/>
            <person name="Oishi Y."/>
            <person name="Yamamoto S."/>
            <person name="Ono Y."/>
            <person name="Komori Y."/>
            <person name="Yamazaki M."/>
            <person name="Kisu Y."/>
            <person name="Nishikawa T."/>
            <person name="Sugano S."/>
            <person name="Nomura N."/>
            <person name="Isogai T."/>
        </authorList>
    </citation>
    <scope>NUCLEOTIDE SEQUENCE</scope>
</reference>
<evidence type="ECO:0000256" key="11">
    <source>
        <dbReference type="ARBA" id="ARBA00023726"/>
    </source>
</evidence>
<dbReference type="InterPro" id="IPR001192">
    <property type="entry name" value="PI-PLC_fam"/>
</dbReference>
<evidence type="ECO:0000256" key="4">
    <source>
        <dbReference type="ARBA" id="ARBA00022737"/>
    </source>
</evidence>
<dbReference type="InterPro" id="IPR039504">
    <property type="entry name" value="PLC-delta3_EF-hand"/>
</dbReference>
<evidence type="ECO:0000256" key="8">
    <source>
        <dbReference type="ARBA" id="ARBA00023098"/>
    </source>
</evidence>
<dbReference type="GO" id="GO:0005509">
    <property type="term" value="F:calcium ion binding"/>
    <property type="evidence" value="ECO:0007669"/>
    <property type="project" value="InterPro"/>
</dbReference>
<dbReference type="SUPFAM" id="SSF47473">
    <property type="entry name" value="EF-hand"/>
    <property type="match status" value="1"/>
</dbReference>
<dbReference type="InterPro" id="IPR011992">
    <property type="entry name" value="EF-hand-dom_pair"/>
</dbReference>
<feature type="domain" description="PH" evidence="12">
    <location>
        <begin position="1"/>
        <end position="71"/>
    </location>
</feature>
<dbReference type="EMBL" id="AK297808">
    <property type="protein sequence ID" value="BAG60146.1"/>
    <property type="molecule type" value="mRNA"/>
</dbReference>
<evidence type="ECO:0000256" key="2">
    <source>
        <dbReference type="ARBA" id="ARBA00012368"/>
    </source>
</evidence>
<dbReference type="AlphaFoldDB" id="B4DN84"/>
<dbReference type="Pfam" id="PF14788">
    <property type="entry name" value="EF-hand_10"/>
    <property type="match status" value="1"/>
</dbReference>
<evidence type="ECO:0000256" key="10">
    <source>
        <dbReference type="ARBA" id="ARBA00023674"/>
    </source>
</evidence>
<evidence type="ECO:0000259" key="14">
    <source>
        <dbReference type="PROSITE" id="PS50222"/>
    </source>
</evidence>
<feature type="domain" description="EF-hand" evidence="14">
    <location>
        <begin position="81"/>
        <end position="116"/>
    </location>
</feature>
<sequence>MASLLQDLSISDVETIRNGHDSELLRSLAEELPLEQGFTIVFHGRRSNLDLMANSVEEAQIWMRGLQLLVDLVTSMDHQERLDQWLSDWFQRGDKNQDGKMSFQEVQRLLHLMNVEMDQEYAFSLFQNKDKKKKSKPILCPALSSLVIYLKSVSFRSFTHSKEHYHFYEISSFSETKAKRLIKEAGQDQNGGMGREVGWIGSGLMDWQVSPKKKDKVAKER</sequence>
<dbReference type="SUPFAM" id="SSF50729">
    <property type="entry name" value="PH domain-like"/>
    <property type="match status" value="1"/>
</dbReference>
<evidence type="ECO:0000256" key="6">
    <source>
        <dbReference type="ARBA" id="ARBA00022837"/>
    </source>
</evidence>
<dbReference type="PROSITE" id="PS50008">
    <property type="entry name" value="PIPLC_Y_DOMAIN"/>
    <property type="match status" value="1"/>
</dbReference>
<keyword evidence="7" id="KW-0442">Lipid degradation</keyword>
<evidence type="ECO:0000313" key="15">
    <source>
        <dbReference type="EMBL" id="BAG60146.1"/>
    </source>
</evidence>
<protein>
    <recommendedName>
        <fullName evidence="2">phosphoinositide phospholipase C</fullName>
        <ecNumber evidence="2">3.1.4.11</ecNumber>
    </recommendedName>
</protein>
<evidence type="ECO:0000256" key="7">
    <source>
        <dbReference type="ARBA" id="ARBA00022963"/>
    </source>
</evidence>
<dbReference type="SUPFAM" id="SSF51695">
    <property type="entry name" value="PLC-like phosphodiesterases"/>
    <property type="match status" value="1"/>
</dbReference>
<keyword evidence="6" id="KW-0106">Calcium</keyword>
<evidence type="ECO:0000256" key="5">
    <source>
        <dbReference type="ARBA" id="ARBA00022801"/>
    </source>
</evidence>
<dbReference type="GO" id="GO:0016042">
    <property type="term" value="P:lipid catabolic process"/>
    <property type="evidence" value="ECO:0007669"/>
    <property type="project" value="UniProtKB-KW"/>
</dbReference>
<dbReference type="PANTHER" id="PTHR10336:SF31">
    <property type="entry name" value="1-PHOSPHATIDYLINOSITOL 4,5-BISPHOSPHATE PHOSPHODIESTERASE DELTA-4"/>
    <property type="match status" value="1"/>
</dbReference>
<dbReference type="PANTHER" id="PTHR10336">
    <property type="entry name" value="PHOSPHOINOSITIDE-SPECIFIC PHOSPHOLIPASE C FAMILY PROTEIN"/>
    <property type="match status" value="1"/>
</dbReference>
<evidence type="ECO:0000259" key="12">
    <source>
        <dbReference type="PROSITE" id="PS50003"/>
    </source>
</evidence>
<dbReference type="PROSITE" id="PS00018">
    <property type="entry name" value="EF_HAND_1"/>
    <property type="match status" value="1"/>
</dbReference>
<dbReference type="FunFam" id="2.30.29.30:FF:000088">
    <property type="entry name" value="Phosphoinositide phospholipase C"/>
    <property type="match status" value="1"/>
</dbReference>
<proteinExistence type="evidence at transcript level"/>
<comment type="catalytic activity">
    <reaction evidence="11">
        <text>a 1,2-diacyl-sn-glycero-3-phospho-(1D-myo-inositol) + H2O = 1D-myo-inositol 1-phosphate + a 1,2-diacyl-sn-glycerol + H(+)</text>
        <dbReference type="Rhea" id="RHEA:43484"/>
        <dbReference type="ChEBI" id="CHEBI:15377"/>
        <dbReference type="ChEBI" id="CHEBI:15378"/>
        <dbReference type="ChEBI" id="CHEBI:17815"/>
        <dbReference type="ChEBI" id="CHEBI:57880"/>
        <dbReference type="ChEBI" id="CHEBI:58433"/>
    </reaction>
    <physiologicalReaction direction="left-to-right" evidence="11">
        <dbReference type="Rhea" id="RHEA:43485"/>
    </physiologicalReaction>
</comment>
<keyword evidence="4" id="KW-0677">Repeat</keyword>
<evidence type="ECO:0000256" key="3">
    <source>
        <dbReference type="ARBA" id="ARBA00022723"/>
    </source>
</evidence>
<dbReference type="GO" id="GO:0035556">
    <property type="term" value="P:intracellular signal transduction"/>
    <property type="evidence" value="ECO:0007669"/>
    <property type="project" value="InterPro"/>
</dbReference>